<accession>A0A2W4VP96</accession>
<evidence type="ECO:0000313" key="3">
    <source>
        <dbReference type="Proteomes" id="UP000249081"/>
    </source>
</evidence>
<reference evidence="2 3" key="2">
    <citation type="submission" date="2018-06" db="EMBL/GenBank/DDBJ databases">
        <title>Metagenomic assembly of (sub)arctic Cyanobacteria and their associated microbiome from non-axenic cultures.</title>
        <authorList>
            <person name="Baurain D."/>
        </authorList>
    </citation>
    <scope>NUCLEOTIDE SEQUENCE [LARGE SCALE GENOMIC DNA]</scope>
    <source>
        <strain evidence="2">ULC041bin1</strain>
    </source>
</reference>
<feature type="coiled-coil region" evidence="1">
    <location>
        <begin position="108"/>
        <end position="135"/>
    </location>
</feature>
<proteinExistence type="predicted"/>
<keyword evidence="1" id="KW-0175">Coiled coil</keyword>
<name>A0A2W4VP96_9CYAN</name>
<evidence type="ECO:0000313" key="2">
    <source>
        <dbReference type="EMBL" id="PZO34624.1"/>
    </source>
</evidence>
<organism evidence="2 3">
    <name type="scientific">Shackletoniella antarctica</name>
    <dbReference type="NCBI Taxonomy" id="268115"/>
    <lineage>
        <taxon>Bacteria</taxon>
        <taxon>Bacillati</taxon>
        <taxon>Cyanobacteriota</taxon>
        <taxon>Cyanophyceae</taxon>
        <taxon>Oculatellales</taxon>
        <taxon>Oculatellaceae</taxon>
        <taxon>Shackletoniella</taxon>
    </lineage>
</organism>
<dbReference type="Proteomes" id="UP000249081">
    <property type="component" value="Unassembled WGS sequence"/>
</dbReference>
<evidence type="ECO:0000256" key="1">
    <source>
        <dbReference type="SAM" id="Coils"/>
    </source>
</evidence>
<sequence>MTDSTARLDRIEAILATVAESQARTEANLEGTRQLVESNAAGLRETRQITDSNARAIEAWGARIDEVQIETEEATSSTRADLAVRIEDNAHNQGIDRVRFDQLHDEHSQRFETLLEEARADRAEMRAAREQWQLEAQVNTTEHQEWRQRFDEQLASNATEHRAFTQNSQVLLAEIARLWQRMAG</sequence>
<gene>
    <name evidence="2" type="ORF">DCF17_20145</name>
</gene>
<dbReference type="EMBL" id="QBMN01000200">
    <property type="protein sequence ID" value="PZO34624.1"/>
    <property type="molecule type" value="Genomic_DNA"/>
</dbReference>
<protein>
    <submittedName>
        <fullName evidence="2">Uncharacterized protein</fullName>
    </submittedName>
</protein>
<reference evidence="3" key="1">
    <citation type="submission" date="2018-04" db="EMBL/GenBank/DDBJ databases">
        <authorList>
            <person name="Cornet L."/>
        </authorList>
    </citation>
    <scope>NUCLEOTIDE SEQUENCE [LARGE SCALE GENOMIC DNA]</scope>
</reference>
<comment type="caution">
    <text evidence="2">The sequence shown here is derived from an EMBL/GenBank/DDBJ whole genome shotgun (WGS) entry which is preliminary data.</text>
</comment>
<dbReference type="AlphaFoldDB" id="A0A2W4VP96"/>